<proteinExistence type="predicted"/>
<dbReference type="EMBL" id="JBHUEY010000001">
    <property type="protein sequence ID" value="MFD1783533.1"/>
    <property type="molecule type" value="Genomic_DNA"/>
</dbReference>
<feature type="domain" description="VOC" evidence="2">
    <location>
        <begin position="115"/>
        <end position="236"/>
    </location>
</feature>
<dbReference type="Pfam" id="PF13669">
    <property type="entry name" value="Glyoxalase_4"/>
    <property type="match status" value="1"/>
</dbReference>
<dbReference type="InterPro" id="IPR051785">
    <property type="entry name" value="MMCE/EMCE_epimerase"/>
</dbReference>
<keyword evidence="1" id="KW-0479">Metal-binding</keyword>
<comment type="caution">
    <text evidence="3">The sequence shown here is derived from an EMBL/GenBank/DDBJ whole genome shotgun (WGS) entry which is preliminary data.</text>
</comment>
<evidence type="ECO:0000313" key="4">
    <source>
        <dbReference type="Proteomes" id="UP001597237"/>
    </source>
</evidence>
<gene>
    <name evidence="3" type="ORF">ACFSC0_09030</name>
</gene>
<reference evidence="4" key="1">
    <citation type="journal article" date="2019" name="Int. J. Syst. Evol. Microbiol.">
        <title>The Global Catalogue of Microorganisms (GCM) 10K type strain sequencing project: providing services to taxonomists for standard genome sequencing and annotation.</title>
        <authorList>
            <consortium name="The Broad Institute Genomics Platform"/>
            <consortium name="The Broad Institute Genome Sequencing Center for Infectious Disease"/>
            <person name="Wu L."/>
            <person name="Ma J."/>
        </authorList>
    </citation>
    <scope>NUCLEOTIDE SEQUENCE [LARGE SCALE GENOMIC DNA]</scope>
    <source>
        <strain evidence="4">DFY28</strain>
    </source>
</reference>
<evidence type="ECO:0000313" key="3">
    <source>
        <dbReference type="EMBL" id="MFD1783533.1"/>
    </source>
</evidence>
<accession>A0ABW4N1C9</accession>
<dbReference type="SUPFAM" id="SSF54593">
    <property type="entry name" value="Glyoxalase/Bleomycin resistance protein/Dihydroxybiphenyl dioxygenase"/>
    <property type="match status" value="1"/>
</dbReference>
<evidence type="ECO:0000259" key="2">
    <source>
        <dbReference type="PROSITE" id="PS51819"/>
    </source>
</evidence>
<name>A0ABW4N1C9_9CAUL</name>
<dbReference type="InterPro" id="IPR037523">
    <property type="entry name" value="VOC_core"/>
</dbReference>
<evidence type="ECO:0000256" key="1">
    <source>
        <dbReference type="ARBA" id="ARBA00022723"/>
    </source>
</evidence>
<protein>
    <submittedName>
        <fullName evidence="3">VOC family protein</fullName>
    </submittedName>
</protein>
<dbReference type="PANTHER" id="PTHR43048">
    <property type="entry name" value="METHYLMALONYL-COA EPIMERASE"/>
    <property type="match status" value="1"/>
</dbReference>
<dbReference type="Proteomes" id="UP001597237">
    <property type="component" value="Unassembled WGS sequence"/>
</dbReference>
<dbReference type="RefSeq" id="WP_377283271.1">
    <property type="nucleotide sequence ID" value="NZ_JBHRSI010000008.1"/>
</dbReference>
<dbReference type="PROSITE" id="PS51819">
    <property type="entry name" value="VOC"/>
    <property type="match status" value="1"/>
</dbReference>
<dbReference type="CDD" id="cd06587">
    <property type="entry name" value="VOC"/>
    <property type="match status" value="1"/>
</dbReference>
<organism evidence="3 4">
    <name type="scientific">Phenylobacterium terrae</name>
    <dbReference type="NCBI Taxonomy" id="2665495"/>
    <lineage>
        <taxon>Bacteria</taxon>
        <taxon>Pseudomonadati</taxon>
        <taxon>Pseudomonadota</taxon>
        <taxon>Alphaproteobacteria</taxon>
        <taxon>Caulobacterales</taxon>
        <taxon>Caulobacteraceae</taxon>
        <taxon>Phenylobacterium</taxon>
    </lineage>
</organism>
<dbReference type="Gene3D" id="3.10.180.10">
    <property type="entry name" value="2,3-Dihydroxybiphenyl 1,2-Dioxygenase, domain 1"/>
    <property type="match status" value="2"/>
</dbReference>
<dbReference type="InterPro" id="IPR029068">
    <property type="entry name" value="Glyas_Bleomycin-R_OHBP_Dase"/>
</dbReference>
<sequence length="239" mass="25050">MILGLDHVAVGATDIEAATRAFTALLGRQPERRDGEAWFQLPNMALRLTPGEADAIVGLSFRSDDPDADLTLMTRRGLTAAGSGLDAAGIPVALSPANERPISAPTQDVASAVAALDHVVVRTRNIDRAVANFGGRLGLDLRLDRANEAWGARQLFFRCGGAVVEFGASLKSPPSDEPDSFGGLAWRVTDPDAAHARIAAAGFDVSEVRTGRKPGTKVFTVRSGVPGAPSLMIQQGAED</sequence>
<keyword evidence="4" id="KW-1185">Reference proteome</keyword>
<dbReference type="PANTHER" id="PTHR43048:SF3">
    <property type="entry name" value="METHYLMALONYL-COA EPIMERASE, MITOCHONDRIAL"/>
    <property type="match status" value="1"/>
</dbReference>